<dbReference type="AlphaFoldDB" id="A0ABC9YSZ9"/>
<reference evidence="2" key="1">
    <citation type="submission" date="2015-07" db="EMBL/GenBank/DDBJ databases">
        <title>Nocardia seriolae U-1 whole genome shotgun sequence.</title>
        <authorList>
            <person name="Imajoh M."/>
            <person name="Fukumoto Y."/>
            <person name="Sukeda M."/>
            <person name="Yamane J."/>
            <person name="Yamasaki K."/>
            <person name="Shimizu M."/>
            <person name="Ohnishi K."/>
            <person name="Oshima S."/>
        </authorList>
    </citation>
    <scope>NUCLEOTIDE SEQUENCE [LARGE SCALE GENOMIC DNA]</scope>
    <source>
        <strain evidence="2">U-1</strain>
    </source>
</reference>
<organism evidence="1 2">
    <name type="scientific">Nocardia seriolae</name>
    <dbReference type="NCBI Taxonomy" id="37332"/>
    <lineage>
        <taxon>Bacteria</taxon>
        <taxon>Bacillati</taxon>
        <taxon>Actinomycetota</taxon>
        <taxon>Actinomycetes</taxon>
        <taxon>Mycobacteriales</taxon>
        <taxon>Nocardiaceae</taxon>
        <taxon>Nocardia</taxon>
    </lineage>
</organism>
<keyword evidence="2" id="KW-1185">Reference proteome</keyword>
<evidence type="ECO:0000313" key="1">
    <source>
        <dbReference type="EMBL" id="GAP28480.1"/>
    </source>
</evidence>
<feature type="non-terminal residue" evidence="1">
    <location>
        <position position="107"/>
    </location>
</feature>
<name>A0ABC9YSZ9_9NOCA</name>
<comment type="caution">
    <text evidence="1">The sequence shown here is derived from an EMBL/GenBank/DDBJ whole genome shotgun (WGS) entry which is preliminary data.</text>
</comment>
<accession>A0ABC9YSZ9</accession>
<dbReference type="EMBL" id="BBYQ01000037">
    <property type="protein sequence ID" value="GAP28480.1"/>
    <property type="molecule type" value="Genomic_DNA"/>
</dbReference>
<reference evidence="1 2" key="2">
    <citation type="journal article" date="2016" name="Genome Announc.">
        <title>Draft Genome Sequence of Erythromycin- and Oxytetracycline-Sensitive Nocardia seriolae Strain U-1 (NBRC 110359).</title>
        <authorList>
            <person name="Imajoh M."/>
            <person name="Sukeda M."/>
            <person name="Shimizu M."/>
            <person name="Yamane J."/>
            <person name="Ohnishi K."/>
            <person name="Oshima S."/>
        </authorList>
    </citation>
    <scope>NUCLEOTIDE SEQUENCE [LARGE SCALE GENOMIC DNA]</scope>
    <source>
        <strain evidence="1 2">U-1</strain>
    </source>
</reference>
<evidence type="ECO:0000313" key="2">
    <source>
        <dbReference type="Proteomes" id="UP000037179"/>
    </source>
</evidence>
<gene>
    <name evidence="1" type="ORF">NSK11_contig00037-0001</name>
</gene>
<proteinExistence type="predicted"/>
<dbReference type="PROSITE" id="PS51257">
    <property type="entry name" value="PROKAR_LIPOPROTEIN"/>
    <property type="match status" value="1"/>
</dbReference>
<dbReference type="Proteomes" id="UP000037179">
    <property type="component" value="Unassembled WGS sequence"/>
</dbReference>
<sequence length="107" mass="11105">MKGGAIRVVTALGLAAMAIVSGCSIDSSHSADSPEQAVRDHMKAADAGDVTALRRLACGGLAEQMTVRSDEQVRAAFDGFYKPKPDKFSTSAPAGDSVRVLGFYTGL</sequence>
<protein>
    <submittedName>
        <fullName evidence="1">Uncharacterized protein</fullName>
    </submittedName>
</protein>